<evidence type="ECO:0000256" key="1">
    <source>
        <dbReference type="ARBA" id="ARBA00022741"/>
    </source>
</evidence>
<feature type="compositionally biased region" description="Low complexity" evidence="4">
    <location>
        <begin position="1"/>
        <end position="12"/>
    </location>
</feature>
<feature type="region of interest" description="Disordered" evidence="4">
    <location>
        <begin position="1"/>
        <end position="101"/>
    </location>
</feature>
<keyword evidence="2" id="KW-0378">Hydrolase</keyword>
<comment type="caution">
    <text evidence="6">The sequence shown here is derived from an EMBL/GenBank/DDBJ whole genome shotgun (WGS) entry which is preliminary data.</text>
</comment>
<evidence type="ECO:0000313" key="7">
    <source>
        <dbReference type="Proteomes" id="UP000313231"/>
    </source>
</evidence>
<dbReference type="SMART" id="SM00943">
    <property type="entry name" value="Prim-Pol"/>
    <property type="match status" value="1"/>
</dbReference>
<dbReference type="Gene3D" id="3.40.50.300">
    <property type="entry name" value="P-loop containing nucleotide triphosphate hydrolases"/>
    <property type="match status" value="1"/>
</dbReference>
<keyword evidence="1" id="KW-0547">Nucleotide-binding</keyword>
<feature type="compositionally biased region" description="Low complexity" evidence="4">
    <location>
        <begin position="72"/>
        <end position="90"/>
    </location>
</feature>
<reference evidence="6 7" key="1">
    <citation type="journal article" date="2016" name="Int. J. Syst. Evol. Microbiol.">
        <title>Nocardioides albidus sp. nov., an actinobacterium isolated from garden soil.</title>
        <authorList>
            <person name="Singh H."/>
            <person name="Du J."/>
            <person name="Trinh H."/>
            <person name="Won K."/>
            <person name="Yang J.E."/>
            <person name="Yin C."/>
            <person name="Kook M."/>
            <person name="Yi T.H."/>
        </authorList>
    </citation>
    <scope>NUCLEOTIDE SEQUENCE [LARGE SCALE GENOMIC DNA]</scope>
    <source>
        <strain evidence="6 7">CCTCC AB 2015297</strain>
    </source>
</reference>
<dbReference type="SMART" id="SM00885">
    <property type="entry name" value="D5_N"/>
    <property type="match status" value="1"/>
</dbReference>
<evidence type="ECO:0000259" key="5">
    <source>
        <dbReference type="PROSITE" id="PS51206"/>
    </source>
</evidence>
<evidence type="ECO:0000313" key="6">
    <source>
        <dbReference type="EMBL" id="TNM37407.1"/>
    </source>
</evidence>
<dbReference type="Pfam" id="PF09250">
    <property type="entry name" value="Prim-Pol"/>
    <property type="match status" value="1"/>
</dbReference>
<dbReference type="SUPFAM" id="SSF56747">
    <property type="entry name" value="Prim-pol domain"/>
    <property type="match status" value="1"/>
</dbReference>
<feature type="region of interest" description="Disordered" evidence="4">
    <location>
        <begin position="346"/>
        <end position="383"/>
    </location>
</feature>
<keyword evidence="7" id="KW-1185">Reference proteome</keyword>
<dbReference type="InterPro" id="IPR006500">
    <property type="entry name" value="Helicase_put_C_phage/plasmid"/>
</dbReference>
<accession>A0A5C4VNI9</accession>
<dbReference type="PANTHER" id="PTHR35372">
    <property type="entry name" value="ATP BINDING PROTEIN-RELATED"/>
    <property type="match status" value="1"/>
</dbReference>
<dbReference type="InterPro" id="IPR051620">
    <property type="entry name" value="ORF904-like_C"/>
</dbReference>
<organism evidence="6 7">
    <name type="scientific">Nocardioides albidus</name>
    <dbReference type="NCBI Taxonomy" id="1517589"/>
    <lineage>
        <taxon>Bacteria</taxon>
        <taxon>Bacillati</taxon>
        <taxon>Actinomycetota</taxon>
        <taxon>Actinomycetes</taxon>
        <taxon>Propionibacteriales</taxon>
        <taxon>Nocardioidaceae</taxon>
        <taxon>Nocardioides</taxon>
    </lineage>
</organism>
<feature type="domain" description="SF3 helicase" evidence="5">
    <location>
        <begin position="546"/>
        <end position="702"/>
    </location>
</feature>
<dbReference type="SUPFAM" id="SSF52540">
    <property type="entry name" value="P-loop containing nucleoside triphosphate hydrolases"/>
    <property type="match status" value="1"/>
</dbReference>
<feature type="compositionally biased region" description="Basic and acidic residues" evidence="4">
    <location>
        <begin position="16"/>
        <end position="29"/>
    </location>
</feature>
<dbReference type="PANTHER" id="PTHR35372:SF2">
    <property type="entry name" value="SF3 HELICASE DOMAIN-CONTAINING PROTEIN"/>
    <property type="match status" value="1"/>
</dbReference>
<dbReference type="Pfam" id="PF19263">
    <property type="entry name" value="DUF5906"/>
    <property type="match status" value="1"/>
</dbReference>
<dbReference type="AlphaFoldDB" id="A0A5C4VNI9"/>
<dbReference type="InterPro" id="IPR014818">
    <property type="entry name" value="Phage/plasmid_primase_P4_C"/>
</dbReference>
<gene>
    <name evidence="6" type="ORF">FHP29_16375</name>
</gene>
<proteinExistence type="predicted"/>
<dbReference type="CDD" id="cd04859">
    <property type="entry name" value="Prim_Pol"/>
    <property type="match status" value="1"/>
</dbReference>
<dbReference type="Proteomes" id="UP000313231">
    <property type="component" value="Unassembled WGS sequence"/>
</dbReference>
<dbReference type="Pfam" id="PF08706">
    <property type="entry name" value="D5_N"/>
    <property type="match status" value="1"/>
</dbReference>
<keyword evidence="3" id="KW-0067">ATP-binding</keyword>
<dbReference type="GO" id="GO:0016787">
    <property type="term" value="F:hydrolase activity"/>
    <property type="evidence" value="ECO:0007669"/>
    <property type="project" value="UniProtKB-KW"/>
</dbReference>
<sequence length="869" mass="95862">MVRPGRVRLGLGRFRGRPERVRRTGDPRRHPCPVPGRHLLRSRPAGGWSAVTSEQHTFDLPDDGQTAPLQDAAPATSPARAGARPRLAPRTSRETPPATVPDTPLAWAQWAAARGWHVFPVRGKTPLLRHWPEQATTDPDQTRRWFATDNAPNVGIACGLSGLLVVDEDEPLALEKWAADHGHEVPETFAVLSREGRRHLYFAVADGQEFGNSRGALKGYGCDVRGKGGFVVGPGSVHETGSTYTPVALNIAPAPVPDWLAEALTKPEPRTSNSSEADTGPAMPTNYEATVVRGEVARLRDLPQPWHEGAGWDQTVFDAACNLFEVANSSWSLLTVEEAERLVRENAPTDPEWGSDKVTQKIESARSQTDGKTRAAPREAGRDVAPDLLDSPLAEWTAERLQARYCWAAGLGWLRYNGKVWQETTDANVVEAVRKLWRKRFAKEIADGADQVRAKQLNALLVGGKISGAVRLLKGILERRADQFDVQPDLLNVGNGVVDLRTGELLPHSPDLLLTKITKVKYDPDAEHSDWEQALHALHAKVADWMQVRFGQAATGYATSDDVLPVLQGNGANGKSTLVAAIMSALGDHAVVVPERVLLSNPSDHPTELTTLRGARVALIEETPEARHLNVKRLKDVVGTPTMTARKIRQDNISWSATHALFLTSNYRPRVNETDHGTWRRLALVSFPFTFRRPGEPLATEWDKTGDPRLRERLRAGREGQHEAVLAWVVAGARRWYEAGHVLPPPPEQVVAATTAWRHESDLVLAYMADRLDFDPNRCVLATELFADFSEWHESRGSGTRAWAENTFAQRFGEHDTATRKGVRKTRTRSLGGLSRRFRGTNSAPPGTATVWHGVRFRRTTDDDAQGAL</sequence>
<feature type="compositionally biased region" description="Basic and acidic residues" evidence="4">
    <location>
        <begin position="354"/>
        <end position="383"/>
    </location>
</feature>
<dbReference type="InterPro" id="IPR014015">
    <property type="entry name" value="Helicase_SF3_DNA-vir"/>
</dbReference>
<dbReference type="InterPro" id="IPR027417">
    <property type="entry name" value="P-loop_NTPase"/>
</dbReference>
<evidence type="ECO:0000256" key="3">
    <source>
        <dbReference type="ARBA" id="ARBA00022840"/>
    </source>
</evidence>
<evidence type="ECO:0000256" key="2">
    <source>
        <dbReference type="ARBA" id="ARBA00022801"/>
    </source>
</evidence>
<evidence type="ECO:0000256" key="4">
    <source>
        <dbReference type="SAM" id="MobiDB-lite"/>
    </source>
</evidence>
<dbReference type="InterPro" id="IPR015330">
    <property type="entry name" value="DNA_primase/pol_bifunc_N"/>
</dbReference>
<dbReference type="PROSITE" id="PS51206">
    <property type="entry name" value="SF3_HELICASE_1"/>
    <property type="match status" value="1"/>
</dbReference>
<name>A0A5C4VNI9_9ACTN</name>
<dbReference type="GO" id="GO:0005524">
    <property type="term" value="F:ATP binding"/>
    <property type="evidence" value="ECO:0007669"/>
    <property type="project" value="UniProtKB-KW"/>
</dbReference>
<dbReference type="NCBIfam" id="TIGR01613">
    <property type="entry name" value="primase_Cterm"/>
    <property type="match status" value="1"/>
</dbReference>
<dbReference type="InterPro" id="IPR045455">
    <property type="entry name" value="NrS-1_pol-like_helicase"/>
</dbReference>
<dbReference type="EMBL" id="VDMP01000026">
    <property type="protein sequence ID" value="TNM37407.1"/>
    <property type="molecule type" value="Genomic_DNA"/>
</dbReference>
<protein>
    <recommendedName>
        <fullName evidence="5">SF3 helicase domain-containing protein</fullName>
    </recommendedName>
</protein>